<feature type="non-terminal residue" evidence="2">
    <location>
        <position position="55"/>
    </location>
</feature>
<organism evidence="2 3">
    <name type="scientific">Batillaria attramentaria</name>
    <dbReference type="NCBI Taxonomy" id="370345"/>
    <lineage>
        <taxon>Eukaryota</taxon>
        <taxon>Metazoa</taxon>
        <taxon>Spiralia</taxon>
        <taxon>Lophotrochozoa</taxon>
        <taxon>Mollusca</taxon>
        <taxon>Gastropoda</taxon>
        <taxon>Caenogastropoda</taxon>
        <taxon>Sorbeoconcha</taxon>
        <taxon>Cerithioidea</taxon>
        <taxon>Batillariidae</taxon>
        <taxon>Batillaria</taxon>
    </lineage>
</organism>
<accession>A0ABD0M175</accession>
<proteinExistence type="predicted"/>
<evidence type="ECO:0000256" key="1">
    <source>
        <dbReference type="SAM" id="MobiDB-lite"/>
    </source>
</evidence>
<sequence>MSREIRDLSTPPSPAPKVNGRPDNETGKVTIATRGGKAQAVIWDIVIVGNCIMAP</sequence>
<evidence type="ECO:0000313" key="2">
    <source>
        <dbReference type="EMBL" id="KAK7505153.1"/>
    </source>
</evidence>
<dbReference type="AlphaFoldDB" id="A0ABD0M175"/>
<reference evidence="2 3" key="1">
    <citation type="journal article" date="2023" name="Sci. Data">
        <title>Genome assembly of the Korean intertidal mud-creeper Batillaria attramentaria.</title>
        <authorList>
            <person name="Patra A.K."/>
            <person name="Ho P.T."/>
            <person name="Jun S."/>
            <person name="Lee S.J."/>
            <person name="Kim Y."/>
            <person name="Won Y.J."/>
        </authorList>
    </citation>
    <scope>NUCLEOTIDE SEQUENCE [LARGE SCALE GENOMIC DNA]</scope>
    <source>
        <strain evidence="2">Wonlab-2016</strain>
    </source>
</reference>
<keyword evidence="3" id="KW-1185">Reference proteome</keyword>
<feature type="region of interest" description="Disordered" evidence="1">
    <location>
        <begin position="1"/>
        <end position="28"/>
    </location>
</feature>
<dbReference type="Proteomes" id="UP001519460">
    <property type="component" value="Unassembled WGS sequence"/>
</dbReference>
<dbReference type="EMBL" id="JACVVK020000012">
    <property type="protein sequence ID" value="KAK7505153.1"/>
    <property type="molecule type" value="Genomic_DNA"/>
</dbReference>
<evidence type="ECO:0000313" key="3">
    <source>
        <dbReference type="Proteomes" id="UP001519460"/>
    </source>
</evidence>
<name>A0ABD0M175_9CAEN</name>
<comment type="caution">
    <text evidence="2">The sequence shown here is derived from an EMBL/GenBank/DDBJ whole genome shotgun (WGS) entry which is preliminary data.</text>
</comment>
<protein>
    <submittedName>
        <fullName evidence="2">Uncharacterized protein</fullName>
    </submittedName>
</protein>
<gene>
    <name evidence="2" type="ORF">BaRGS_00003723</name>
</gene>